<keyword evidence="2" id="KW-1185">Reference proteome</keyword>
<evidence type="ECO:0000313" key="2">
    <source>
        <dbReference type="Proteomes" id="UP001632038"/>
    </source>
</evidence>
<dbReference type="Proteomes" id="UP001632038">
    <property type="component" value="Unassembled WGS sequence"/>
</dbReference>
<name>A0ABD3E6F0_9LAMI</name>
<gene>
    <name evidence="1" type="ORF">CASFOL_006114</name>
</gene>
<reference evidence="2" key="1">
    <citation type="journal article" date="2024" name="IScience">
        <title>Strigolactones Initiate the Formation of Haustorium-like Structures in Castilleja.</title>
        <authorList>
            <person name="Buerger M."/>
            <person name="Peterson D."/>
            <person name="Chory J."/>
        </authorList>
    </citation>
    <scope>NUCLEOTIDE SEQUENCE [LARGE SCALE GENOMIC DNA]</scope>
</reference>
<proteinExistence type="predicted"/>
<dbReference type="AlphaFoldDB" id="A0ABD3E6F0"/>
<accession>A0ABD3E6F0</accession>
<comment type="caution">
    <text evidence="1">The sequence shown here is derived from an EMBL/GenBank/DDBJ whole genome shotgun (WGS) entry which is preliminary data.</text>
</comment>
<organism evidence="1 2">
    <name type="scientific">Castilleja foliolosa</name>
    <dbReference type="NCBI Taxonomy" id="1961234"/>
    <lineage>
        <taxon>Eukaryota</taxon>
        <taxon>Viridiplantae</taxon>
        <taxon>Streptophyta</taxon>
        <taxon>Embryophyta</taxon>
        <taxon>Tracheophyta</taxon>
        <taxon>Spermatophyta</taxon>
        <taxon>Magnoliopsida</taxon>
        <taxon>eudicotyledons</taxon>
        <taxon>Gunneridae</taxon>
        <taxon>Pentapetalae</taxon>
        <taxon>asterids</taxon>
        <taxon>lamiids</taxon>
        <taxon>Lamiales</taxon>
        <taxon>Orobanchaceae</taxon>
        <taxon>Pedicularideae</taxon>
        <taxon>Castillejinae</taxon>
        <taxon>Castilleja</taxon>
    </lineage>
</organism>
<sequence>MDRPLFIHRGITGDDKYNWSFRVEGILRETALRSVDFKPTISWRFQPKAIE</sequence>
<evidence type="ECO:0000313" key="1">
    <source>
        <dbReference type="EMBL" id="KAL3649711.1"/>
    </source>
</evidence>
<dbReference type="EMBL" id="JAVIJP010000007">
    <property type="protein sequence ID" value="KAL3649711.1"/>
    <property type="molecule type" value="Genomic_DNA"/>
</dbReference>
<protein>
    <submittedName>
        <fullName evidence="1">Uncharacterized protein</fullName>
    </submittedName>
</protein>